<dbReference type="GO" id="GO:0034628">
    <property type="term" value="P:'de novo' NAD+ biosynthetic process from L-aspartate"/>
    <property type="evidence" value="ECO:0007669"/>
    <property type="project" value="TreeGrafter"/>
</dbReference>
<dbReference type="HOGENOM" id="CLU_014312_3_0_10"/>
<evidence type="ECO:0000256" key="6">
    <source>
        <dbReference type="ARBA" id="ARBA00022642"/>
    </source>
</evidence>
<evidence type="ECO:0000256" key="11">
    <source>
        <dbReference type="PIRSR" id="PIRSR000171-1"/>
    </source>
</evidence>
<evidence type="ECO:0000259" key="14">
    <source>
        <dbReference type="Pfam" id="PF02910"/>
    </source>
</evidence>
<dbReference type="UniPathway" id="UPA00253">
    <property type="reaction ID" value="UER00326"/>
</dbReference>
<evidence type="ECO:0000256" key="5">
    <source>
        <dbReference type="ARBA" id="ARBA00022630"/>
    </source>
</evidence>
<dbReference type="Pfam" id="PF00890">
    <property type="entry name" value="FAD_binding_2"/>
    <property type="match status" value="1"/>
</dbReference>
<dbReference type="NCBIfam" id="TIGR00551">
    <property type="entry name" value="nadB"/>
    <property type="match status" value="1"/>
</dbReference>
<dbReference type="STRING" id="945713.IALB_1585"/>
<dbReference type="OrthoDB" id="9806724at2"/>
<dbReference type="SUPFAM" id="SSF46977">
    <property type="entry name" value="Succinate dehydrogenase/fumarate reductase flavoprotein C-terminal domain"/>
    <property type="match status" value="1"/>
</dbReference>
<dbReference type="PANTHER" id="PTHR42716">
    <property type="entry name" value="L-ASPARTATE OXIDASE"/>
    <property type="match status" value="1"/>
</dbReference>
<organism evidence="15 16">
    <name type="scientific">Ignavibacterium album (strain DSM 19864 / JCM 16511 / NBRC 101810 / Mat9-16)</name>
    <dbReference type="NCBI Taxonomy" id="945713"/>
    <lineage>
        <taxon>Bacteria</taxon>
        <taxon>Pseudomonadati</taxon>
        <taxon>Ignavibacteriota</taxon>
        <taxon>Ignavibacteria</taxon>
        <taxon>Ignavibacteriales</taxon>
        <taxon>Ignavibacteriaceae</taxon>
        <taxon>Ignavibacterium</taxon>
    </lineage>
</organism>
<evidence type="ECO:0000256" key="9">
    <source>
        <dbReference type="ARBA" id="ARBA00048305"/>
    </source>
</evidence>
<keyword evidence="7 12" id="KW-0274">FAD</keyword>
<keyword evidence="6 12" id="KW-0662">Pyridine nucleotide biosynthesis</keyword>
<dbReference type="GO" id="GO:0008734">
    <property type="term" value="F:L-aspartate oxidase activity"/>
    <property type="evidence" value="ECO:0007669"/>
    <property type="project" value="UniProtKB-UniRule"/>
</dbReference>
<feature type="active site" description="Proton acceptor" evidence="11">
    <location>
        <position position="290"/>
    </location>
</feature>
<dbReference type="Gene3D" id="3.50.50.60">
    <property type="entry name" value="FAD/NAD(P)-binding domain"/>
    <property type="match status" value="1"/>
</dbReference>
<evidence type="ECO:0000256" key="8">
    <source>
        <dbReference type="ARBA" id="ARBA00023002"/>
    </source>
</evidence>
<feature type="domain" description="Fumarate reductase/succinate dehydrogenase flavoprotein-like C-terminal" evidence="14">
    <location>
        <begin position="442"/>
        <end position="533"/>
    </location>
</feature>
<evidence type="ECO:0000313" key="15">
    <source>
        <dbReference type="EMBL" id="AFH49293.1"/>
    </source>
</evidence>
<dbReference type="PIRSF" id="PIRSF000171">
    <property type="entry name" value="SDHA_APRA_LASPO"/>
    <property type="match status" value="1"/>
</dbReference>
<evidence type="ECO:0000259" key="13">
    <source>
        <dbReference type="Pfam" id="PF00890"/>
    </source>
</evidence>
<comment type="pathway">
    <text evidence="2 12">Cofactor biosynthesis; NAD(+) biosynthesis; iminoaspartate from L-aspartate (oxidase route): step 1/1.</text>
</comment>
<evidence type="ECO:0000256" key="4">
    <source>
        <dbReference type="ARBA" id="ARBA00012173"/>
    </source>
</evidence>
<comment type="subcellular location">
    <subcellularLocation>
        <location evidence="12">Cytoplasm</location>
    </subcellularLocation>
</comment>
<dbReference type="Pfam" id="PF02910">
    <property type="entry name" value="Succ_DH_flav_C"/>
    <property type="match status" value="1"/>
</dbReference>
<proteinExistence type="inferred from homology"/>
<dbReference type="SUPFAM" id="SSF51905">
    <property type="entry name" value="FAD/NAD(P)-binding domain"/>
    <property type="match status" value="1"/>
</dbReference>
<dbReference type="FunFam" id="1.20.58.100:FF:000002">
    <property type="entry name" value="L-aspartate oxidase"/>
    <property type="match status" value="1"/>
</dbReference>
<comment type="similarity">
    <text evidence="3 12">Belongs to the FAD-dependent oxidoreductase 2 family. NadB subfamily.</text>
</comment>
<dbReference type="PANTHER" id="PTHR42716:SF2">
    <property type="entry name" value="L-ASPARTATE OXIDASE, CHLOROPLASTIC"/>
    <property type="match status" value="1"/>
</dbReference>
<dbReference type="RefSeq" id="WP_014560446.1">
    <property type="nucleotide sequence ID" value="NC_017464.1"/>
</dbReference>
<accession>I0AJY6</accession>
<dbReference type="eggNOG" id="COG0029">
    <property type="taxonomic scope" value="Bacteria"/>
</dbReference>
<keyword evidence="16" id="KW-1185">Reference proteome</keyword>
<dbReference type="InterPro" id="IPR005288">
    <property type="entry name" value="NadB"/>
</dbReference>
<dbReference type="InterPro" id="IPR036188">
    <property type="entry name" value="FAD/NAD-bd_sf"/>
</dbReference>
<evidence type="ECO:0000256" key="12">
    <source>
        <dbReference type="RuleBase" id="RU362049"/>
    </source>
</evidence>
<dbReference type="Gene3D" id="3.90.700.10">
    <property type="entry name" value="Succinate dehydrogenase/fumarate reductase flavoprotein, catalytic domain"/>
    <property type="match status" value="1"/>
</dbReference>
<evidence type="ECO:0000256" key="3">
    <source>
        <dbReference type="ARBA" id="ARBA00008562"/>
    </source>
</evidence>
<name>I0AJY6_IGNAJ</name>
<reference evidence="15 16" key="1">
    <citation type="journal article" date="2012" name="Front. Microbiol.">
        <title>Complete genome of Ignavibacterium album, a metabolically versatile, flagellated, facultative anaerobe from the phylum Chlorobi.</title>
        <authorList>
            <person name="Liu Z."/>
            <person name="Frigaard N.-U."/>
            <person name="Vogl K."/>
            <person name="Iino T."/>
            <person name="Ohkuma M."/>
            <person name="Overmann J."/>
            <person name="Bryant D.A."/>
        </authorList>
    </citation>
    <scope>NUCLEOTIDE SEQUENCE [LARGE SCALE GENOMIC DNA]</scope>
    <source>
        <strain evidence="16">DSM 19864 / JCM 16511 / NBRC 101810 / Mat9-16</strain>
    </source>
</reference>
<evidence type="ECO:0000256" key="1">
    <source>
        <dbReference type="ARBA" id="ARBA00001974"/>
    </source>
</evidence>
<evidence type="ECO:0000313" key="16">
    <source>
        <dbReference type="Proteomes" id="UP000007394"/>
    </source>
</evidence>
<dbReference type="EC" id="1.4.3.16" evidence="4 10"/>
<evidence type="ECO:0000256" key="10">
    <source>
        <dbReference type="NCBIfam" id="TIGR00551"/>
    </source>
</evidence>
<dbReference type="SUPFAM" id="SSF56425">
    <property type="entry name" value="Succinate dehydrogenase/fumarate reductase flavoprotein, catalytic domain"/>
    <property type="match status" value="1"/>
</dbReference>
<dbReference type="KEGG" id="ial:IALB_1585"/>
<dbReference type="Gene3D" id="1.20.58.100">
    <property type="entry name" value="Fumarate reductase/succinate dehydrogenase flavoprotein-like, C-terminal domain"/>
    <property type="match status" value="1"/>
</dbReference>
<dbReference type="AlphaFoldDB" id="I0AJY6"/>
<dbReference type="GO" id="GO:0005737">
    <property type="term" value="C:cytoplasm"/>
    <property type="evidence" value="ECO:0007669"/>
    <property type="project" value="UniProtKB-SubCell"/>
</dbReference>
<protein>
    <recommendedName>
        <fullName evidence="4 10">L-aspartate oxidase</fullName>
        <ecNumber evidence="4 10">1.4.3.16</ecNumber>
    </recommendedName>
</protein>
<comment type="catalytic activity">
    <reaction evidence="9">
        <text>L-aspartate + O2 = iminosuccinate + H2O2</text>
        <dbReference type="Rhea" id="RHEA:25876"/>
        <dbReference type="ChEBI" id="CHEBI:15379"/>
        <dbReference type="ChEBI" id="CHEBI:16240"/>
        <dbReference type="ChEBI" id="CHEBI:29991"/>
        <dbReference type="ChEBI" id="CHEBI:77875"/>
        <dbReference type="EC" id="1.4.3.16"/>
    </reaction>
    <physiologicalReaction direction="left-to-right" evidence="9">
        <dbReference type="Rhea" id="RHEA:25877"/>
    </physiologicalReaction>
</comment>
<gene>
    <name evidence="15" type="primary">nadB</name>
    <name evidence="15" type="ordered locus">IALB_1585</name>
</gene>
<dbReference type="NCBIfam" id="NF006567">
    <property type="entry name" value="PRK09077.1"/>
    <property type="match status" value="1"/>
</dbReference>
<dbReference type="Proteomes" id="UP000007394">
    <property type="component" value="Chromosome"/>
</dbReference>
<feature type="domain" description="FAD-dependent oxidoreductase 2 FAD-binding" evidence="13">
    <location>
        <begin position="4"/>
        <end position="392"/>
    </location>
</feature>
<dbReference type="InterPro" id="IPR027477">
    <property type="entry name" value="Succ_DH/fumarate_Rdtase_cat_sf"/>
</dbReference>
<keyword evidence="8 12" id="KW-0560">Oxidoreductase</keyword>
<comment type="cofactor">
    <cofactor evidence="1 12">
        <name>FAD</name>
        <dbReference type="ChEBI" id="CHEBI:57692"/>
    </cofactor>
</comment>
<dbReference type="InterPro" id="IPR015939">
    <property type="entry name" value="Fum_Rdtase/Succ_DH_flav-like_C"/>
</dbReference>
<dbReference type="PATRIC" id="fig|945713.3.peg.1586"/>
<keyword evidence="5 12" id="KW-0285">Flavoprotein</keyword>
<dbReference type="FunFam" id="3.90.700.10:FF:000002">
    <property type="entry name" value="L-aspartate oxidase"/>
    <property type="match status" value="1"/>
</dbReference>
<sequence>MKTDVLIIGSGIAGLFAALKISDFADVIVVTKKEKAESNTNYAQGGIASVIDQHDSFEKHIEDTLIAGAGLCRRESVELMVKEGPERIKDLIEIGTQFTKKDDGFDLAREGGHSMPRILHAKDFTGKEIERALIEAVSRRKNIQVLENFVAIDLLTEHNLNLNQSIRLENQNCWGAYLLNCLNNQVIKITAKATILATGGLGQVYLHTTNPKIATGDGFAMAYRAGVKLGNMEFIQFHPTALYGSANLPEFDSRSFLISEAVRGFGGILRTKNGEEFMHKYDERKELAPRDIVARSIDSELKRSGDEFVYLDITHKSSDEIIDHFPNIYNTCLKFGIDITKQMIPVVPAAHYACGGIVVDINSRSSLNGLYACGEVSMTGVHGANRLASNSLLEAIVFSYRAAKDIKQFLSYYKEAIPDFPDWDDSGTLTYDEKVLVTHNIKEVKHTMWDYVGIVRSNERLRRAQKRISMLFEENEILYKKTKIFQTILEARNLIACAHVIIKSAQKRKESRGLHFNIDYPESDPQYLRDTILENKNY</sequence>
<dbReference type="EMBL" id="CP003418">
    <property type="protein sequence ID" value="AFH49293.1"/>
    <property type="molecule type" value="Genomic_DNA"/>
</dbReference>
<evidence type="ECO:0000256" key="7">
    <source>
        <dbReference type="ARBA" id="ARBA00022827"/>
    </source>
</evidence>
<dbReference type="InterPro" id="IPR003953">
    <property type="entry name" value="FAD-dep_OxRdtase_2_FAD-bd"/>
</dbReference>
<evidence type="ECO:0000256" key="2">
    <source>
        <dbReference type="ARBA" id="ARBA00004950"/>
    </source>
</evidence>
<dbReference type="InterPro" id="IPR037099">
    <property type="entry name" value="Fum_R/Succ_DH_flav-like_C_sf"/>
</dbReference>
<comment type="function">
    <text evidence="12">Catalyzes the oxidation of L-aspartate to iminoaspartate.</text>
</comment>
<dbReference type="PRINTS" id="PR00368">
    <property type="entry name" value="FADPNR"/>
</dbReference>